<keyword evidence="1" id="KW-0732">Signal</keyword>
<gene>
    <name evidence="2" type="ORF">Afe05nite_80070</name>
</gene>
<feature type="signal peptide" evidence="1">
    <location>
        <begin position="1"/>
        <end position="29"/>
    </location>
</feature>
<dbReference type="InterPro" id="IPR006311">
    <property type="entry name" value="TAT_signal"/>
</dbReference>
<dbReference type="PROSITE" id="PS51318">
    <property type="entry name" value="TAT"/>
    <property type="match status" value="1"/>
</dbReference>
<sequence length="408" mass="41766">MTSRRLTLTLAVCLGVAAAAWTNGSAAWAADPTVGCRPAPPAAENATVTRQVYAQAIRDGVSPRVLLATFEAAWVESRLNNCSNGDLDSMGVFQQRASWGSADARTTVATATHAFVVRAKNVDATSAPSVTAGQIAQKVQASAYPDRYDQAQGTATALLNAYGVTNGAGTRMIGPNAYMDVSNSGQIYAWSSRYLGGSPGGYSGRFTDAKVTTGDNGYWLLTSAGQIYAYGNAPYLGGGAAGHTGDLVALAATPNDQGYVMLSASGQVYAYGNAGYFGGSPAGAGGEFTDIEMTPTGRGYWLLTSAGQVYAYGDAGFFGGSPGGFTRAITAMSPTPDGRGYVLVSKTGQVYAYGNASFKGGSPVGVSGEITDISYTPGSGYLLISSSGQHYGYGDAPFIGNPSGANPF</sequence>
<evidence type="ECO:0000313" key="2">
    <source>
        <dbReference type="EMBL" id="GIE16167.1"/>
    </source>
</evidence>
<protein>
    <submittedName>
        <fullName evidence="2">Uncharacterized protein</fullName>
    </submittedName>
</protein>
<evidence type="ECO:0000256" key="1">
    <source>
        <dbReference type="SAM" id="SignalP"/>
    </source>
</evidence>
<proteinExistence type="predicted"/>
<evidence type="ECO:0000313" key="3">
    <source>
        <dbReference type="Proteomes" id="UP000598174"/>
    </source>
</evidence>
<dbReference type="SUPFAM" id="SSF63829">
    <property type="entry name" value="Calcium-dependent phosphotriesterase"/>
    <property type="match status" value="1"/>
</dbReference>
<feature type="chain" id="PRO_5037229419" evidence="1">
    <location>
        <begin position="30"/>
        <end position="408"/>
    </location>
</feature>
<reference evidence="2" key="1">
    <citation type="submission" date="2021-01" db="EMBL/GenBank/DDBJ databases">
        <title>Whole genome shotgun sequence of Actinoplanes ferrugineus NBRC 15555.</title>
        <authorList>
            <person name="Komaki H."/>
            <person name="Tamura T."/>
        </authorList>
    </citation>
    <scope>NUCLEOTIDE SEQUENCE</scope>
    <source>
        <strain evidence="2">NBRC 15555</strain>
    </source>
</reference>
<dbReference type="AlphaFoldDB" id="A0A919JA87"/>
<comment type="caution">
    <text evidence="2">The sequence shown here is derived from an EMBL/GenBank/DDBJ whole genome shotgun (WGS) entry which is preliminary data.</text>
</comment>
<keyword evidence="3" id="KW-1185">Reference proteome</keyword>
<dbReference type="Proteomes" id="UP000598174">
    <property type="component" value="Unassembled WGS sequence"/>
</dbReference>
<organism evidence="2 3">
    <name type="scientific">Paractinoplanes ferrugineus</name>
    <dbReference type="NCBI Taxonomy" id="113564"/>
    <lineage>
        <taxon>Bacteria</taxon>
        <taxon>Bacillati</taxon>
        <taxon>Actinomycetota</taxon>
        <taxon>Actinomycetes</taxon>
        <taxon>Micromonosporales</taxon>
        <taxon>Micromonosporaceae</taxon>
        <taxon>Paractinoplanes</taxon>
    </lineage>
</organism>
<name>A0A919JA87_9ACTN</name>
<dbReference type="EMBL" id="BOMM01000078">
    <property type="protein sequence ID" value="GIE16167.1"/>
    <property type="molecule type" value="Genomic_DNA"/>
</dbReference>
<accession>A0A919JA87</accession>